<keyword evidence="4 13" id="KW-0004">4Fe-4S</keyword>
<dbReference type="PROSITE" id="PS51918">
    <property type="entry name" value="RADICAL_SAM"/>
    <property type="match status" value="1"/>
</dbReference>
<feature type="binding site" evidence="13">
    <location>
        <position position="262"/>
    </location>
    <ligand>
        <name>[2Fe-2S] cluster</name>
        <dbReference type="ChEBI" id="CHEBI:190135"/>
    </ligand>
</feature>
<dbReference type="Pfam" id="PF06968">
    <property type="entry name" value="BATS"/>
    <property type="match status" value="1"/>
</dbReference>
<dbReference type="InterPro" id="IPR024177">
    <property type="entry name" value="Biotin_synthase"/>
</dbReference>
<sequence length="322" mass="36105">MKSSIRHDWQQSEVASLFNLPLNDLLFRAHTVHRQFFDPNEVQVSTLLSIKTGACPEDCKYCAQSGHYKTSLEREKLLSLEKVKEEAKKAKAAGATRFCMGAGWRCPPEKQLDAVVDMVKEVKELGMEACVTLGMLSADQAAKLKDAGLDYYNHNLDTSREYYPEIIKTRTFDDRLETIAHVRNAGINVCSGGIVGLGEARHDRESLLMELANMSEQPKSVPINVLIPIKGTPLENREIIDSFEVIRTVAVARIMLPESMIRLTAGRHLMNDEMHSLVFFAGANSIHSGEKLLTVPSRHYEQDYALFDKLGINKKEVELESA</sequence>
<comment type="caution">
    <text evidence="15">The sequence shown here is derived from an EMBL/GenBank/DDBJ whole genome shotgun (WGS) entry which is preliminary data.</text>
</comment>
<dbReference type="SFLD" id="SFLDG01060">
    <property type="entry name" value="BATS_domain_containing"/>
    <property type="match status" value="1"/>
</dbReference>
<evidence type="ECO:0000256" key="8">
    <source>
        <dbReference type="ARBA" id="ARBA00022723"/>
    </source>
</evidence>
<dbReference type="CDD" id="cd01335">
    <property type="entry name" value="Radical_SAM"/>
    <property type="match status" value="1"/>
</dbReference>
<dbReference type="PANTHER" id="PTHR22976">
    <property type="entry name" value="BIOTIN SYNTHASE"/>
    <property type="match status" value="1"/>
</dbReference>
<evidence type="ECO:0000256" key="4">
    <source>
        <dbReference type="ARBA" id="ARBA00022485"/>
    </source>
</evidence>
<organism evidence="15 16">
    <name type="scientific">Piscirickettsia litoralis</name>
    <dbReference type="NCBI Taxonomy" id="1891921"/>
    <lineage>
        <taxon>Bacteria</taxon>
        <taxon>Pseudomonadati</taxon>
        <taxon>Pseudomonadota</taxon>
        <taxon>Gammaproteobacteria</taxon>
        <taxon>Thiotrichales</taxon>
        <taxon>Piscirickettsiaceae</taxon>
        <taxon>Piscirickettsia</taxon>
    </lineage>
</organism>
<dbReference type="EMBL" id="MDTU01000001">
    <property type="protein sequence ID" value="ODN42627.1"/>
    <property type="molecule type" value="Genomic_DNA"/>
</dbReference>
<dbReference type="PIRSF" id="PIRSF001619">
    <property type="entry name" value="Biotin_synth"/>
    <property type="match status" value="1"/>
</dbReference>
<evidence type="ECO:0000259" key="14">
    <source>
        <dbReference type="PROSITE" id="PS51918"/>
    </source>
</evidence>
<keyword evidence="6 13" id="KW-0949">S-adenosyl-L-methionine</keyword>
<keyword evidence="16" id="KW-1185">Reference proteome</keyword>
<proteinExistence type="inferred from homology"/>
<keyword evidence="10 13" id="KW-0408">Iron</keyword>
<feature type="binding site" evidence="13">
    <location>
        <position position="190"/>
    </location>
    <ligand>
        <name>[2Fe-2S] cluster</name>
        <dbReference type="ChEBI" id="CHEBI:190135"/>
    </ligand>
</feature>
<comment type="pathway">
    <text evidence="1 13">Cofactor biosynthesis; biotin biosynthesis; biotin from 7,8-diaminononanoate: step 2/2.</text>
</comment>
<feature type="domain" description="Radical SAM core" evidence="14">
    <location>
        <begin position="40"/>
        <end position="267"/>
    </location>
</feature>
<feature type="binding site" evidence="13">
    <location>
        <position position="59"/>
    </location>
    <ligand>
        <name>[4Fe-4S] cluster</name>
        <dbReference type="ChEBI" id="CHEBI:49883"/>
        <note>4Fe-4S-S-AdoMet</note>
    </ligand>
</feature>
<evidence type="ECO:0000256" key="2">
    <source>
        <dbReference type="ARBA" id="ARBA00010765"/>
    </source>
</evidence>
<keyword evidence="8 13" id="KW-0479">Metal-binding</keyword>
<evidence type="ECO:0000313" key="15">
    <source>
        <dbReference type="EMBL" id="ODN42627.1"/>
    </source>
</evidence>
<comment type="cofactor">
    <cofactor evidence="13">
        <name>[2Fe-2S] cluster</name>
        <dbReference type="ChEBI" id="CHEBI:190135"/>
    </cofactor>
    <text evidence="13">Binds 1 [2Fe-2S] cluster. The cluster is coordinated with 3 cysteines and 1 arginine.</text>
</comment>
<evidence type="ECO:0000256" key="5">
    <source>
        <dbReference type="ARBA" id="ARBA00022679"/>
    </source>
</evidence>
<comment type="similarity">
    <text evidence="2 13">Belongs to the radical SAM superfamily. Biotin synthase family.</text>
</comment>
<dbReference type="HAMAP" id="MF_01694">
    <property type="entry name" value="BioB"/>
    <property type="match status" value="1"/>
</dbReference>
<dbReference type="Pfam" id="PF04055">
    <property type="entry name" value="Radical_SAM"/>
    <property type="match status" value="1"/>
</dbReference>
<evidence type="ECO:0000313" key="16">
    <source>
        <dbReference type="Proteomes" id="UP000094329"/>
    </source>
</evidence>
<evidence type="ECO:0000256" key="7">
    <source>
        <dbReference type="ARBA" id="ARBA00022714"/>
    </source>
</evidence>
<dbReference type="SUPFAM" id="SSF102114">
    <property type="entry name" value="Radical SAM enzymes"/>
    <property type="match status" value="1"/>
</dbReference>
<feature type="binding site" evidence="13">
    <location>
        <position position="130"/>
    </location>
    <ligand>
        <name>[2Fe-2S] cluster</name>
        <dbReference type="ChEBI" id="CHEBI:190135"/>
    </ligand>
</feature>
<dbReference type="Gene3D" id="3.20.20.70">
    <property type="entry name" value="Aldolase class I"/>
    <property type="match status" value="1"/>
</dbReference>
<keyword evidence="5 13" id="KW-0808">Transferase</keyword>
<keyword evidence="9 13" id="KW-0093">Biotin biosynthesis</keyword>
<dbReference type="SFLD" id="SFLDG01278">
    <property type="entry name" value="biotin_synthase_like"/>
    <property type="match status" value="1"/>
</dbReference>
<dbReference type="InterPro" id="IPR006638">
    <property type="entry name" value="Elp3/MiaA/NifB-like_rSAM"/>
</dbReference>
<evidence type="ECO:0000256" key="12">
    <source>
        <dbReference type="ARBA" id="ARBA00051157"/>
    </source>
</evidence>
<dbReference type="InterPro" id="IPR002684">
    <property type="entry name" value="Biotin_synth/BioAB"/>
</dbReference>
<dbReference type="EC" id="2.8.1.6" evidence="3 13"/>
<keyword evidence="7 13" id="KW-0001">2Fe-2S</keyword>
<dbReference type="PANTHER" id="PTHR22976:SF2">
    <property type="entry name" value="BIOTIN SYNTHASE, MITOCHONDRIAL"/>
    <property type="match status" value="1"/>
</dbReference>
<evidence type="ECO:0000256" key="10">
    <source>
        <dbReference type="ARBA" id="ARBA00023004"/>
    </source>
</evidence>
<dbReference type="InterPro" id="IPR007197">
    <property type="entry name" value="rSAM"/>
</dbReference>
<dbReference type="InterPro" id="IPR010722">
    <property type="entry name" value="BATS_dom"/>
</dbReference>
<dbReference type="SMART" id="SM00876">
    <property type="entry name" value="BATS"/>
    <property type="match status" value="1"/>
</dbReference>
<comment type="cofactor">
    <cofactor evidence="13">
        <name>[4Fe-4S] cluster</name>
        <dbReference type="ChEBI" id="CHEBI:49883"/>
    </cofactor>
    <text evidence="13">Binds 1 [4Fe-4S] cluster. The cluster is coordinated with 3 cysteines and an exchangeable S-adenosyl-L-methionine.</text>
</comment>
<evidence type="ECO:0000256" key="11">
    <source>
        <dbReference type="ARBA" id="ARBA00023014"/>
    </source>
</evidence>
<dbReference type="SFLD" id="SFLDF00272">
    <property type="entry name" value="biotin_synthase"/>
    <property type="match status" value="1"/>
</dbReference>
<reference evidence="15 16" key="1">
    <citation type="submission" date="2016-08" db="EMBL/GenBank/DDBJ databases">
        <title>Draft genome sequence of Candidatus Piscirickettsia litoralis, from seawater.</title>
        <authorList>
            <person name="Wan X."/>
            <person name="Lee A.J."/>
            <person name="Hou S."/>
            <person name="Donachie S.P."/>
        </authorList>
    </citation>
    <scope>NUCLEOTIDE SEQUENCE [LARGE SCALE GENOMIC DNA]</scope>
    <source>
        <strain evidence="15 16">Y2</strain>
    </source>
</reference>
<dbReference type="SMART" id="SM00729">
    <property type="entry name" value="Elp3"/>
    <property type="match status" value="1"/>
</dbReference>
<dbReference type="RefSeq" id="WP_069312423.1">
    <property type="nucleotide sequence ID" value="NZ_MDTU01000001.1"/>
</dbReference>
<dbReference type="SFLD" id="SFLDS00029">
    <property type="entry name" value="Radical_SAM"/>
    <property type="match status" value="1"/>
</dbReference>
<evidence type="ECO:0000256" key="1">
    <source>
        <dbReference type="ARBA" id="ARBA00004942"/>
    </source>
</evidence>
<evidence type="ECO:0000256" key="3">
    <source>
        <dbReference type="ARBA" id="ARBA00012236"/>
    </source>
</evidence>
<feature type="binding site" evidence="13">
    <location>
        <position position="55"/>
    </location>
    <ligand>
        <name>[4Fe-4S] cluster</name>
        <dbReference type="ChEBI" id="CHEBI:49883"/>
        <note>4Fe-4S-S-AdoMet</note>
    </ligand>
</feature>
<feature type="binding site" evidence="13">
    <location>
        <position position="62"/>
    </location>
    <ligand>
        <name>[4Fe-4S] cluster</name>
        <dbReference type="ChEBI" id="CHEBI:49883"/>
        <note>4Fe-4S-S-AdoMet</note>
    </ligand>
</feature>
<comment type="function">
    <text evidence="13">Catalyzes the conversion of dethiobiotin (DTB) to biotin by the insertion of a sulfur atom into dethiobiotin via a radical-based mechanism.</text>
</comment>
<evidence type="ECO:0000256" key="9">
    <source>
        <dbReference type="ARBA" id="ARBA00022756"/>
    </source>
</evidence>
<dbReference type="InterPro" id="IPR013785">
    <property type="entry name" value="Aldolase_TIM"/>
</dbReference>
<accession>A0ABX3A191</accession>
<comment type="subunit">
    <text evidence="13">Homodimer.</text>
</comment>
<protein>
    <recommendedName>
        <fullName evidence="3 13">Biotin synthase</fullName>
        <ecNumber evidence="3 13">2.8.1.6</ecNumber>
    </recommendedName>
</protein>
<comment type="catalytic activity">
    <reaction evidence="12 13">
        <text>(4R,5S)-dethiobiotin + (sulfur carrier)-SH + 2 reduced [2Fe-2S]-[ferredoxin] + 2 S-adenosyl-L-methionine = (sulfur carrier)-H + biotin + 2 5'-deoxyadenosine + 2 L-methionine + 2 oxidized [2Fe-2S]-[ferredoxin]</text>
        <dbReference type="Rhea" id="RHEA:22060"/>
        <dbReference type="Rhea" id="RHEA-COMP:10000"/>
        <dbReference type="Rhea" id="RHEA-COMP:10001"/>
        <dbReference type="Rhea" id="RHEA-COMP:14737"/>
        <dbReference type="Rhea" id="RHEA-COMP:14739"/>
        <dbReference type="ChEBI" id="CHEBI:17319"/>
        <dbReference type="ChEBI" id="CHEBI:29917"/>
        <dbReference type="ChEBI" id="CHEBI:33737"/>
        <dbReference type="ChEBI" id="CHEBI:33738"/>
        <dbReference type="ChEBI" id="CHEBI:57586"/>
        <dbReference type="ChEBI" id="CHEBI:57844"/>
        <dbReference type="ChEBI" id="CHEBI:59789"/>
        <dbReference type="ChEBI" id="CHEBI:64428"/>
        <dbReference type="ChEBI" id="CHEBI:149473"/>
        <dbReference type="EC" id="2.8.1.6"/>
    </reaction>
</comment>
<evidence type="ECO:0000256" key="6">
    <source>
        <dbReference type="ARBA" id="ARBA00022691"/>
    </source>
</evidence>
<dbReference type="InterPro" id="IPR058240">
    <property type="entry name" value="rSAM_sf"/>
</dbReference>
<feature type="binding site" evidence="13">
    <location>
        <position position="99"/>
    </location>
    <ligand>
        <name>[2Fe-2S] cluster</name>
        <dbReference type="ChEBI" id="CHEBI:190135"/>
    </ligand>
</feature>
<evidence type="ECO:0000256" key="13">
    <source>
        <dbReference type="HAMAP-Rule" id="MF_01694"/>
    </source>
</evidence>
<dbReference type="Proteomes" id="UP000094329">
    <property type="component" value="Unassembled WGS sequence"/>
</dbReference>
<keyword evidence="11 13" id="KW-0411">Iron-sulfur</keyword>
<dbReference type="NCBIfam" id="TIGR00433">
    <property type="entry name" value="bioB"/>
    <property type="match status" value="1"/>
</dbReference>
<name>A0ABX3A191_9GAMM</name>
<gene>
    <name evidence="13" type="primary">bioB</name>
    <name evidence="15" type="ORF">BGC07_06420</name>
</gene>